<comment type="similarity">
    <text evidence="2">Belongs to the CDP-glycerol glycerophosphotransferase family.</text>
</comment>
<dbReference type="InterPro" id="IPR043149">
    <property type="entry name" value="TagF_N"/>
</dbReference>
<evidence type="ECO:0008006" key="10">
    <source>
        <dbReference type="Google" id="ProtNLM"/>
    </source>
</evidence>
<accession>A0ABN4V1G0</accession>
<evidence type="ECO:0000256" key="4">
    <source>
        <dbReference type="ARBA" id="ARBA00022679"/>
    </source>
</evidence>
<keyword evidence="5" id="KW-0777">Teichoic acid biosynthesis</keyword>
<evidence type="ECO:0000256" key="7">
    <source>
        <dbReference type="SAM" id="Phobius"/>
    </source>
</evidence>
<keyword evidence="3" id="KW-1003">Cell membrane</keyword>
<sequence length="416" mass="49907">MIKKILVKLFIALINILIFFLSLFIKKDKGIIIIGGWFGRRFSDNSRYFYLYLNKYKKELGLKKVIWVTTNDEIYTELNDLGFDVVKKWSLKSIYYHLKAKYHIIDQSVKDINSYFSVRAIKINLWHGFPLKKVGNYRYENQKVKAFKKIIKKFNLDLFSEGFWRKSYLLATSKFSSDILGYAFDKKKEKIIIANYPRNDNLLYDFRFIIPKNEKEVLRIIESHKKSGYNVILYLPTFRDKKATIFLGENDKNKVINFIDFCENNKIILVTKFHFANISIHESKSFVELDNKNNIINLPHDMDIYNITKLSNILITDYSSVYFDYLLLNRPIIFFPYDLDYYKYEDRGLIFDYDEYTPGFKVYNLEELKRKILYLINNNFDDGFEIKRKILKEKIFEIKNKPGSYYLIKTLLNIKR</sequence>
<dbReference type="InterPro" id="IPR007554">
    <property type="entry name" value="Glycerophosphate_synth"/>
</dbReference>
<evidence type="ECO:0000256" key="3">
    <source>
        <dbReference type="ARBA" id="ARBA00022475"/>
    </source>
</evidence>
<keyword evidence="7" id="KW-0812">Transmembrane</keyword>
<evidence type="ECO:0000256" key="1">
    <source>
        <dbReference type="ARBA" id="ARBA00004202"/>
    </source>
</evidence>
<keyword evidence="6 7" id="KW-0472">Membrane</keyword>
<dbReference type="InterPro" id="IPR043148">
    <property type="entry name" value="TagF_C"/>
</dbReference>
<reference evidence="8 9" key="1">
    <citation type="submission" date="2014-02" db="EMBL/GenBank/DDBJ databases">
        <title>Diversity of Thermotogales isolates from hydrothermal vents.</title>
        <authorList>
            <person name="Haverkamp T.H.A."/>
            <person name="Lossouarn J."/>
            <person name="Geslin C."/>
            <person name="Nesbo C.L."/>
        </authorList>
    </citation>
    <scope>NUCLEOTIDE SEQUENCE [LARGE SCALE GENOMIC DNA]</scope>
    <source>
        <strain evidence="8 9">431</strain>
    </source>
</reference>
<protein>
    <recommendedName>
        <fullName evidence="10">CDP-glycerol:poly(Glycerophosphate) glycerophosphotransferase</fullName>
    </recommendedName>
</protein>
<dbReference type="InterPro" id="IPR051612">
    <property type="entry name" value="Teichoic_Acid_Biosynth"/>
</dbReference>
<dbReference type="PANTHER" id="PTHR37316:SF3">
    <property type="entry name" value="TEICHOIC ACID GLYCEROL-PHOSPHATE TRANSFERASE"/>
    <property type="match status" value="1"/>
</dbReference>
<keyword evidence="4" id="KW-0808">Transferase</keyword>
<organism evidence="8 9">
    <name type="scientific">Thermosipho melanesiensis</name>
    <dbReference type="NCBI Taxonomy" id="46541"/>
    <lineage>
        <taxon>Bacteria</taxon>
        <taxon>Thermotogati</taxon>
        <taxon>Thermotogota</taxon>
        <taxon>Thermotogae</taxon>
        <taxon>Thermotogales</taxon>
        <taxon>Fervidobacteriaceae</taxon>
        <taxon>Thermosipho</taxon>
    </lineage>
</organism>
<evidence type="ECO:0000256" key="6">
    <source>
        <dbReference type="ARBA" id="ARBA00023136"/>
    </source>
</evidence>
<feature type="transmembrane region" description="Helical" evidence="7">
    <location>
        <begin position="6"/>
        <end position="25"/>
    </location>
</feature>
<evidence type="ECO:0000256" key="5">
    <source>
        <dbReference type="ARBA" id="ARBA00022944"/>
    </source>
</evidence>
<dbReference type="RefSeq" id="WP_012057293.1">
    <property type="nucleotide sequence ID" value="NZ_CP007389.1"/>
</dbReference>
<dbReference type="EMBL" id="CP007389">
    <property type="protein sequence ID" value="APT74871.1"/>
    <property type="molecule type" value="Genomic_DNA"/>
</dbReference>
<dbReference type="Pfam" id="PF04464">
    <property type="entry name" value="Glyphos_transf"/>
    <property type="match status" value="1"/>
</dbReference>
<dbReference type="SUPFAM" id="SSF53756">
    <property type="entry name" value="UDP-Glycosyltransferase/glycogen phosphorylase"/>
    <property type="match status" value="1"/>
</dbReference>
<evidence type="ECO:0000313" key="9">
    <source>
        <dbReference type="Proteomes" id="UP000185490"/>
    </source>
</evidence>
<evidence type="ECO:0000256" key="2">
    <source>
        <dbReference type="ARBA" id="ARBA00010488"/>
    </source>
</evidence>
<name>A0ABN4V1G0_9BACT</name>
<dbReference type="Gene3D" id="3.40.50.12580">
    <property type="match status" value="1"/>
</dbReference>
<keyword evidence="7" id="KW-1133">Transmembrane helix</keyword>
<evidence type="ECO:0000313" key="8">
    <source>
        <dbReference type="EMBL" id="APT74871.1"/>
    </source>
</evidence>
<keyword evidence="9" id="KW-1185">Reference proteome</keyword>
<comment type="subcellular location">
    <subcellularLocation>
        <location evidence="1">Cell membrane</location>
        <topology evidence="1">Peripheral membrane protein</topology>
    </subcellularLocation>
</comment>
<proteinExistence type="inferred from homology"/>
<dbReference type="PANTHER" id="PTHR37316">
    <property type="entry name" value="TEICHOIC ACID GLYCEROL-PHOSPHATE PRIMASE"/>
    <property type="match status" value="1"/>
</dbReference>
<gene>
    <name evidence="8" type="ORF">BW47_05740</name>
</gene>
<dbReference type="Proteomes" id="UP000185490">
    <property type="component" value="Chromosome"/>
</dbReference>
<dbReference type="Gene3D" id="3.40.50.11820">
    <property type="match status" value="1"/>
</dbReference>